<sequence>MKEVTEKKIFDCIPEIDFNSGYRYFLGNIENYSRALLSILKSVKAKLPILKTMARTEEYEGLRMIAQTLRRMMSNIGAHGIADMAYQIEMSILNQENTVLGLQLSDYIDCLYEFSEKLEILLKKLDINNNSRNSEDQASFLNYDFTKTKESIKLSAGLLERKII</sequence>
<protein>
    <submittedName>
        <fullName evidence="1">Uncharacterized protein</fullName>
    </submittedName>
</protein>
<gene>
    <name evidence="1" type="ORF">I5677_05675</name>
</gene>
<evidence type="ECO:0000313" key="2">
    <source>
        <dbReference type="Proteomes" id="UP000623269"/>
    </source>
</evidence>
<evidence type="ECO:0000313" key="1">
    <source>
        <dbReference type="EMBL" id="MBH1940385.1"/>
    </source>
</evidence>
<dbReference type="InterPro" id="IPR036641">
    <property type="entry name" value="HPT_dom_sf"/>
</dbReference>
<dbReference type="SUPFAM" id="SSF47226">
    <property type="entry name" value="Histidine-containing phosphotransfer domain, HPT domain"/>
    <property type="match status" value="1"/>
</dbReference>
<comment type="caution">
    <text evidence="1">The sequence shown here is derived from an EMBL/GenBank/DDBJ whole genome shotgun (WGS) entry which is preliminary data.</text>
</comment>
<organism evidence="1 2">
    <name type="scientific">Mobilitalea sibirica</name>
    <dbReference type="NCBI Taxonomy" id="1462919"/>
    <lineage>
        <taxon>Bacteria</taxon>
        <taxon>Bacillati</taxon>
        <taxon>Bacillota</taxon>
        <taxon>Clostridia</taxon>
        <taxon>Lachnospirales</taxon>
        <taxon>Lachnospiraceae</taxon>
        <taxon>Mobilitalea</taxon>
    </lineage>
</organism>
<dbReference type="EMBL" id="JAEAGR010000004">
    <property type="protein sequence ID" value="MBH1940385.1"/>
    <property type="molecule type" value="Genomic_DNA"/>
</dbReference>
<name>A0A8J7H8N1_9FIRM</name>
<keyword evidence="2" id="KW-1185">Reference proteome</keyword>
<reference evidence="1" key="1">
    <citation type="submission" date="2020-12" db="EMBL/GenBank/DDBJ databases">
        <title>M. sibirica DSM 26468T genome.</title>
        <authorList>
            <person name="Thieme N."/>
            <person name="Rettenmaier R."/>
            <person name="Zverlov V."/>
            <person name="Liebl W."/>
        </authorList>
    </citation>
    <scope>NUCLEOTIDE SEQUENCE</scope>
    <source>
        <strain evidence="1">DSM 26468</strain>
    </source>
</reference>
<accession>A0A8J7H8N1</accession>
<dbReference type="RefSeq" id="WP_197660608.1">
    <property type="nucleotide sequence ID" value="NZ_JAEAGR010000004.1"/>
</dbReference>
<dbReference type="Proteomes" id="UP000623269">
    <property type="component" value="Unassembled WGS sequence"/>
</dbReference>
<proteinExistence type="predicted"/>
<dbReference type="GO" id="GO:0000160">
    <property type="term" value="P:phosphorelay signal transduction system"/>
    <property type="evidence" value="ECO:0007669"/>
    <property type="project" value="InterPro"/>
</dbReference>
<dbReference type="AlphaFoldDB" id="A0A8J7H8N1"/>